<sequence>MRAEQHGRPESTRSRWLTKKRLAVGGVVTTAAMVSAFAGLGSAATADERPTDAESAAHAHMLWLEGIGLDVAGAGVTETEFAGTAVTDDSELDVSLLEGLVDLNLGGIDLPLIKPGEDGAGLLHLGALGVAGSHSESSSPTQSLAAAGLLTEEGALDVDAYDGGVGDPAYVDLTALIEQVLGAGALEELLSEARIEVGAVGSQIEKNGTDVTSSYRIADLNLDLTSPLVGDVTTLVDDIVGGVVDPLNDAIGPEGAIGGIVNGLVEDLDLSLPLVGGLTATLETPLSLDVSSLTDSVREGLLQEPLDNSNPEAGEEATVWIDLNNGSIGADLGGLLLASNDDFTDLNDLPANTDVLSGNVVNAITEGVLSALTGTGPNSLTSKAVNLIEDGLYGIGVGLELNLNVSLLGIPAVDTTLSLLDEEGGPATLGGILGADGYTPAGLEIADEGVLGGLLTPVLGIVTTALDGITSGLGAIVEGAAGEDGILDTLQPTVNGILNPIVNALVGADGDGGALSDLLNGVANLTINEQPEVGDLGEGSSTVRALSVVLLPGVLGDAAVKAELASSSVRAVDEKVYETAITVDPATIEAGESTTINGTGFEPNENVSVTLDGEE</sequence>
<gene>
    <name evidence="3" type="ORF">H9830_02245</name>
</gene>
<evidence type="ECO:0000313" key="3">
    <source>
        <dbReference type="EMBL" id="HIY65082.1"/>
    </source>
</evidence>
<organism evidence="3 4">
    <name type="scientific">Candidatus Agrococcus pullicola</name>
    <dbReference type="NCBI Taxonomy" id="2838429"/>
    <lineage>
        <taxon>Bacteria</taxon>
        <taxon>Bacillati</taxon>
        <taxon>Actinomycetota</taxon>
        <taxon>Actinomycetes</taxon>
        <taxon>Micrococcales</taxon>
        <taxon>Microbacteriaceae</taxon>
        <taxon>Agrococcus</taxon>
    </lineage>
</organism>
<keyword evidence="2" id="KW-1133">Transmembrane helix</keyword>
<dbReference type="EMBL" id="DXDC01000062">
    <property type="protein sequence ID" value="HIY65082.1"/>
    <property type="molecule type" value="Genomic_DNA"/>
</dbReference>
<protein>
    <submittedName>
        <fullName evidence="3">Choice-of-anchor G family protein</fullName>
    </submittedName>
</protein>
<reference evidence="3" key="2">
    <citation type="submission" date="2021-04" db="EMBL/GenBank/DDBJ databases">
        <authorList>
            <person name="Gilroy R."/>
        </authorList>
    </citation>
    <scope>NUCLEOTIDE SEQUENCE</scope>
    <source>
        <strain evidence="3">ChiGjej1B1-98</strain>
    </source>
</reference>
<evidence type="ECO:0000313" key="4">
    <source>
        <dbReference type="Proteomes" id="UP000824005"/>
    </source>
</evidence>
<reference evidence="3" key="1">
    <citation type="journal article" date="2021" name="PeerJ">
        <title>Extensive microbial diversity within the chicken gut microbiome revealed by metagenomics and culture.</title>
        <authorList>
            <person name="Gilroy R."/>
            <person name="Ravi A."/>
            <person name="Getino M."/>
            <person name="Pursley I."/>
            <person name="Horton D.L."/>
            <person name="Alikhan N.F."/>
            <person name="Baker D."/>
            <person name="Gharbi K."/>
            <person name="Hall N."/>
            <person name="Watson M."/>
            <person name="Adriaenssens E.M."/>
            <person name="Foster-Nyarko E."/>
            <person name="Jarju S."/>
            <person name="Secka A."/>
            <person name="Antonio M."/>
            <person name="Oren A."/>
            <person name="Chaudhuri R.R."/>
            <person name="La Ragione R."/>
            <person name="Hildebrand F."/>
            <person name="Pallen M.J."/>
        </authorList>
    </citation>
    <scope>NUCLEOTIDE SEQUENCE</scope>
    <source>
        <strain evidence="3">ChiGjej1B1-98</strain>
    </source>
</reference>
<name>A0A9D1YTZ2_9MICO</name>
<keyword evidence="2" id="KW-0812">Transmembrane</keyword>
<keyword evidence="2" id="KW-0472">Membrane</keyword>
<evidence type="ECO:0000256" key="1">
    <source>
        <dbReference type="SAM" id="MobiDB-lite"/>
    </source>
</evidence>
<accession>A0A9D1YTZ2</accession>
<evidence type="ECO:0000256" key="2">
    <source>
        <dbReference type="SAM" id="Phobius"/>
    </source>
</evidence>
<dbReference type="InterPro" id="IPR047900">
    <property type="entry name" value="Choice_anch_G"/>
</dbReference>
<dbReference type="AlphaFoldDB" id="A0A9D1YTZ2"/>
<feature type="non-terminal residue" evidence="3">
    <location>
        <position position="615"/>
    </location>
</feature>
<comment type="caution">
    <text evidence="3">The sequence shown here is derived from an EMBL/GenBank/DDBJ whole genome shotgun (WGS) entry which is preliminary data.</text>
</comment>
<feature type="region of interest" description="Disordered" evidence="1">
    <location>
        <begin position="596"/>
        <end position="615"/>
    </location>
</feature>
<proteinExistence type="predicted"/>
<dbReference type="Proteomes" id="UP000824005">
    <property type="component" value="Unassembled WGS sequence"/>
</dbReference>
<feature type="transmembrane region" description="Helical" evidence="2">
    <location>
        <begin position="21"/>
        <end position="40"/>
    </location>
</feature>
<dbReference type="NCBIfam" id="NF033766">
    <property type="entry name" value="choice_anch_G"/>
    <property type="match status" value="1"/>
</dbReference>